<dbReference type="PANTHER" id="PTHR47506">
    <property type="entry name" value="TRANSCRIPTIONAL REGULATORY PROTEIN"/>
    <property type="match status" value="1"/>
</dbReference>
<accession>A0A916TBB6</accession>
<evidence type="ECO:0000313" key="7">
    <source>
        <dbReference type="Proteomes" id="UP000621454"/>
    </source>
</evidence>
<organism evidence="6 7">
    <name type="scientific">Gordonia jinhuaensis</name>
    <dbReference type="NCBI Taxonomy" id="1517702"/>
    <lineage>
        <taxon>Bacteria</taxon>
        <taxon>Bacillati</taxon>
        <taxon>Actinomycetota</taxon>
        <taxon>Actinomycetes</taxon>
        <taxon>Mycobacteriales</taxon>
        <taxon>Gordoniaceae</taxon>
        <taxon>Gordonia</taxon>
    </lineage>
</organism>
<evidence type="ECO:0000256" key="3">
    <source>
        <dbReference type="ARBA" id="ARBA00023163"/>
    </source>
</evidence>
<keyword evidence="2 4" id="KW-0238">DNA-binding</keyword>
<dbReference type="PANTHER" id="PTHR47506:SF3">
    <property type="entry name" value="HTH-TYPE TRANSCRIPTIONAL REGULATOR LMRA"/>
    <property type="match status" value="1"/>
</dbReference>
<dbReference type="AlphaFoldDB" id="A0A916TBB6"/>
<evidence type="ECO:0000256" key="2">
    <source>
        <dbReference type="ARBA" id="ARBA00023125"/>
    </source>
</evidence>
<comment type="caution">
    <text evidence="6">The sequence shown here is derived from an EMBL/GenBank/DDBJ whole genome shotgun (WGS) entry which is preliminary data.</text>
</comment>
<proteinExistence type="predicted"/>
<reference evidence="6" key="1">
    <citation type="journal article" date="2014" name="Int. J. Syst. Evol. Microbiol.">
        <title>Complete genome sequence of Corynebacterium casei LMG S-19264T (=DSM 44701T), isolated from a smear-ripened cheese.</title>
        <authorList>
            <consortium name="US DOE Joint Genome Institute (JGI-PGF)"/>
            <person name="Walter F."/>
            <person name="Albersmeier A."/>
            <person name="Kalinowski J."/>
            <person name="Ruckert C."/>
        </authorList>
    </citation>
    <scope>NUCLEOTIDE SEQUENCE</scope>
    <source>
        <strain evidence="6">CGMCC 1.12827</strain>
    </source>
</reference>
<dbReference type="RefSeq" id="WP_188587204.1">
    <property type="nucleotide sequence ID" value="NZ_BMGC01000022.1"/>
</dbReference>
<evidence type="ECO:0000256" key="4">
    <source>
        <dbReference type="PROSITE-ProRule" id="PRU00335"/>
    </source>
</evidence>
<sequence>MSVRDKLVYTTIELMRRDGVAGTGVAEILDRSGVSRRSIYLQFPEGKSELVTEATRVAAAFFDRILSTMAEENPVAAVGHLIDHWVAIVTESDFRCGCPVAAAALARSSSPEATGEAAQAFSRWSQTLVTALVADGIPVDRSHRLALTILSAIEGAIIIALASASTEPLEACRDQLTLLIDCNRRGAGTDD</sequence>
<dbReference type="InterPro" id="IPR036271">
    <property type="entry name" value="Tet_transcr_reg_TetR-rel_C_sf"/>
</dbReference>
<dbReference type="InterPro" id="IPR001647">
    <property type="entry name" value="HTH_TetR"/>
</dbReference>
<protein>
    <submittedName>
        <fullName evidence="6">TetR-family transcriptional regulator</fullName>
    </submittedName>
</protein>
<name>A0A916TBB6_9ACTN</name>
<keyword evidence="7" id="KW-1185">Reference proteome</keyword>
<reference evidence="6" key="2">
    <citation type="submission" date="2020-09" db="EMBL/GenBank/DDBJ databases">
        <authorList>
            <person name="Sun Q."/>
            <person name="Zhou Y."/>
        </authorList>
    </citation>
    <scope>NUCLEOTIDE SEQUENCE</scope>
    <source>
        <strain evidence="6">CGMCC 1.12827</strain>
    </source>
</reference>
<dbReference type="EMBL" id="BMGC01000022">
    <property type="protein sequence ID" value="GGB38698.1"/>
    <property type="molecule type" value="Genomic_DNA"/>
</dbReference>
<keyword evidence="3" id="KW-0804">Transcription</keyword>
<evidence type="ECO:0000313" key="6">
    <source>
        <dbReference type="EMBL" id="GGB38698.1"/>
    </source>
</evidence>
<dbReference type="InterPro" id="IPR054156">
    <property type="entry name" value="YxaF_TetR_C"/>
</dbReference>
<dbReference type="Pfam" id="PF21993">
    <property type="entry name" value="TetR_C_13_2"/>
    <property type="match status" value="1"/>
</dbReference>
<evidence type="ECO:0000256" key="1">
    <source>
        <dbReference type="ARBA" id="ARBA00023015"/>
    </source>
</evidence>
<dbReference type="Pfam" id="PF00440">
    <property type="entry name" value="TetR_N"/>
    <property type="match status" value="1"/>
</dbReference>
<feature type="domain" description="HTH tetR-type" evidence="5">
    <location>
        <begin position="1"/>
        <end position="61"/>
    </location>
</feature>
<dbReference type="SUPFAM" id="SSF48498">
    <property type="entry name" value="Tetracyclin repressor-like, C-terminal domain"/>
    <property type="match status" value="1"/>
</dbReference>
<dbReference type="Gene3D" id="1.10.357.10">
    <property type="entry name" value="Tetracycline Repressor, domain 2"/>
    <property type="match status" value="1"/>
</dbReference>
<dbReference type="GO" id="GO:0003677">
    <property type="term" value="F:DNA binding"/>
    <property type="evidence" value="ECO:0007669"/>
    <property type="project" value="UniProtKB-UniRule"/>
</dbReference>
<evidence type="ECO:0000259" key="5">
    <source>
        <dbReference type="PROSITE" id="PS50977"/>
    </source>
</evidence>
<gene>
    <name evidence="6" type="ORF">GCM10011489_27980</name>
</gene>
<dbReference type="Proteomes" id="UP000621454">
    <property type="component" value="Unassembled WGS sequence"/>
</dbReference>
<dbReference type="PROSITE" id="PS50977">
    <property type="entry name" value="HTH_TETR_2"/>
    <property type="match status" value="1"/>
</dbReference>
<dbReference type="SUPFAM" id="SSF46689">
    <property type="entry name" value="Homeodomain-like"/>
    <property type="match status" value="1"/>
</dbReference>
<feature type="DNA-binding region" description="H-T-H motif" evidence="4">
    <location>
        <begin position="24"/>
        <end position="43"/>
    </location>
</feature>
<dbReference type="InterPro" id="IPR009057">
    <property type="entry name" value="Homeodomain-like_sf"/>
</dbReference>
<keyword evidence="1" id="KW-0805">Transcription regulation</keyword>